<dbReference type="Proteomes" id="UP000799755">
    <property type="component" value="Unassembled WGS sequence"/>
</dbReference>
<name>A0ACB6QXJ8_9PLEO</name>
<evidence type="ECO:0000313" key="1">
    <source>
        <dbReference type="EMBL" id="KAF2471293.1"/>
    </source>
</evidence>
<comment type="caution">
    <text evidence="1">The sequence shown here is derived from an EMBL/GenBank/DDBJ whole genome shotgun (WGS) entry which is preliminary data.</text>
</comment>
<sequence length="825" mass="93030">MSGDSAWLEKRKHVWVREFGRVYDEVIADWETELKRRHEEQQQELKRRDEAYQIISDRIIEELLKNSHLIEENIRLQDQIKNLQGQEPKSSTTAFNSSNSAQEKRNSSLSTAQLDANPTHATMPCNEYRHLANKYNELNKVHKETIKQLKYQQRKNIAVMEKNREMKKSVKDWQEYTDRHLKKKTKSEGECKSKLDAAAMLSDEKDRPTLLALSSPGTSDFRPPASFPALDRLSPLPTTPDALERPGYVLGNSGDTLVTNTTGVEHHQNEDRPQNISHDIDLNLPESHDLHQLQSTAVHKEVTPSRKQPNSDKITSSQLTEDEIAPQKAPQNPLTTGGADDDTPEIVSERSLKRKRANTRKLEVYAFLGSSDGTPAKPYGVKEEPFSSPPLPNTHQLLRKETFDLDELGPNMISTPHRRFRSNQLTCSDAVGPLRHQRSTSVLIIKEEVTEGTDQGIDTNGSLKTERAVVVPMAIAEARAYSEPTDQARNDTFALQPLDPNARTANRVDDETPHKRQKREDARFHAKYQTLTESGDELPPLDEKDLRLAPSAAREKFNRRLQADREAQTSAKSTSKTHLAATNAKSSARQIPTTLPSVASSGHTPSPHPGSRKSSLLNSHLGSKAGPVSKSPPAPNPRLGSRKGPATKQKQSPPSRSKPYSELKTSDFKPNPAYNQGYSYAFAETIRKRADRACLPGCTKPECCGSTFRMLAAEAPPLSSSQEEALLEDYLGDAYDTMLLTRMSTAERQELVLDARTKQMADKHGRHRHAYERRPSPPGFWRTDFPTTQEEQEDRQKAIEMEKRLVGERYMETMKKGGRWIFRDE</sequence>
<accession>A0ACB6QXJ8</accession>
<keyword evidence="2" id="KW-1185">Reference proteome</keyword>
<organism evidence="1 2">
    <name type="scientific">Lindgomyces ingoldianus</name>
    <dbReference type="NCBI Taxonomy" id="673940"/>
    <lineage>
        <taxon>Eukaryota</taxon>
        <taxon>Fungi</taxon>
        <taxon>Dikarya</taxon>
        <taxon>Ascomycota</taxon>
        <taxon>Pezizomycotina</taxon>
        <taxon>Dothideomycetes</taxon>
        <taxon>Pleosporomycetidae</taxon>
        <taxon>Pleosporales</taxon>
        <taxon>Lindgomycetaceae</taxon>
        <taxon>Lindgomyces</taxon>
    </lineage>
</organism>
<gene>
    <name evidence="1" type="ORF">BDR25DRAFT_260748</name>
</gene>
<dbReference type="EMBL" id="MU003505">
    <property type="protein sequence ID" value="KAF2471293.1"/>
    <property type="molecule type" value="Genomic_DNA"/>
</dbReference>
<evidence type="ECO:0000313" key="2">
    <source>
        <dbReference type="Proteomes" id="UP000799755"/>
    </source>
</evidence>
<reference evidence="1" key="1">
    <citation type="journal article" date="2020" name="Stud. Mycol.">
        <title>101 Dothideomycetes genomes: a test case for predicting lifestyles and emergence of pathogens.</title>
        <authorList>
            <person name="Haridas S."/>
            <person name="Albert R."/>
            <person name="Binder M."/>
            <person name="Bloem J."/>
            <person name="Labutti K."/>
            <person name="Salamov A."/>
            <person name="Andreopoulos B."/>
            <person name="Baker S."/>
            <person name="Barry K."/>
            <person name="Bills G."/>
            <person name="Bluhm B."/>
            <person name="Cannon C."/>
            <person name="Castanera R."/>
            <person name="Culley D."/>
            <person name="Daum C."/>
            <person name="Ezra D."/>
            <person name="Gonzalez J."/>
            <person name="Henrissat B."/>
            <person name="Kuo A."/>
            <person name="Liang C."/>
            <person name="Lipzen A."/>
            <person name="Lutzoni F."/>
            <person name="Magnuson J."/>
            <person name="Mondo S."/>
            <person name="Nolan M."/>
            <person name="Ohm R."/>
            <person name="Pangilinan J."/>
            <person name="Park H.-J."/>
            <person name="Ramirez L."/>
            <person name="Alfaro M."/>
            <person name="Sun H."/>
            <person name="Tritt A."/>
            <person name="Yoshinaga Y."/>
            <person name="Zwiers L.-H."/>
            <person name="Turgeon B."/>
            <person name="Goodwin S."/>
            <person name="Spatafora J."/>
            <person name="Crous P."/>
            <person name="Grigoriev I."/>
        </authorList>
    </citation>
    <scope>NUCLEOTIDE SEQUENCE</scope>
    <source>
        <strain evidence="1">ATCC 200398</strain>
    </source>
</reference>
<protein>
    <submittedName>
        <fullName evidence="1">SAE2-domain-containing protein</fullName>
    </submittedName>
</protein>
<proteinExistence type="predicted"/>